<protein>
    <submittedName>
        <fullName evidence="1">Uncharacterized protein</fullName>
    </submittedName>
</protein>
<geneLocation type="plasmid" evidence="1">
    <name>pAA1</name>
</geneLocation>
<name>Q6SKF5_PAEAU</name>
<dbReference type="EMBL" id="AY456696">
    <property type="protein sequence ID" value="AAS20016.1"/>
    <property type="molecule type" value="Genomic_DNA"/>
</dbReference>
<organism evidence="1">
    <name type="scientific">Paenarthrobacter aurescens</name>
    <name type="common">Arthrobacter aurescens</name>
    <dbReference type="NCBI Taxonomy" id="43663"/>
    <lineage>
        <taxon>Bacteria</taxon>
        <taxon>Bacillati</taxon>
        <taxon>Actinomycetota</taxon>
        <taxon>Actinomycetes</taxon>
        <taxon>Micrococcales</taxon>
        <taxon>Micrococcaceae</taxon>
        <taxon>Paenarthrobacter</taxon>
    </lineage>
</organism>
<sequence>MVKEDHVFGDTEGGESVPLGGEVLLVGRDPHVMLALWPCLTWWSACCKKLLFFKTLEWAWEEGVAIL</sequence>
<reference evidence="1" key="1">
    <citation type="journal article" date="2004" name="Appl. Environ. Microbiol.">
        <title>Arthrobacter aurescens TC1 atrazine catabolism genes trzN, atzB, and atzC are linked on a 160-kilobase region and are functional in Escherichia coli.</title>
        <authorList>
            <person name="Sajjaphan K."/>
            <person name="Shapir N."/>
            <person name="Wackett L.P."/>
            <person name="Palmer M."/>
            <person name="Blackmon B."/>
            <person name="Tomkins J."/>
            <person name="Sadowsky M.J."/>
        </authorList>
    </citation>
    <scope>NUCLEOTIDE SEQUENCE</scope>
    <source>
        <strain evidence="1">TC1</strain>
        <plasmid evidence="1">pAA1</plasmid>
    </source>
</reference>
<dbReference type="AlphaFoldDB" id="Q6SKF5"/>
<evidence type="ECO:0000313" key="1">
    <source>
        <dbReference type="EMBL" id="AAS20016.1"/>
    </source>
</evidence>
<accession>Q6SKF5</accession>
<keyword evidence="1" id="KW-0614">Plasmid</keyword>
<proteinExistence type="predicted"/>